<name>A0ABU8FKM4_9BACI</name>
<organism evidence="2 3">
    <name type="scientific">Bacillus bruguierae</name>
    <dbReference type="NCBI Taxonomy" id="3127667"/>
    <lineage>
        <taxon>Bacteria</taxon>
        <taxon>Bacillati</taxon>
        <taxon>Bacillota</taxon>
        <taxon>Bacilli</taxon>
        <taxon>Bacillales</taxon>
        <taxon>Bacillaceae</taxon>
        <taxon>Bacillus</taxon>
    </lineage>
</organism>
<dbReference type="EMBL" id="JBAWSX010000012">
    <property type="protein sequence ID" value="MEI4803236.1"/>
    <property type="molecule type" value="Genomic_DNA"/>
</dbReference>
<protein>
    <submittedName>
        <fullName evidence="2">Uncharacterized protein</fullName>
    </submittedName>
</protein>
<reference evidence="2 3" key="1">
    <citation type="submission" date="2024-01" db="EMBL/GenBank/DDBJ databases">
        <title>Seven novel Bacillus-like species.</title>
        <authorList>
            <person name="Liu G."/>
        </authorList>
    </citation>
    <scope>NUCLEOTIDE SEQUENCE [LARGE SCALE GENOMIC DNA]</scope>
    <source>
        <strain evidence="2 3">FJAT-51639</strain>
    </source>
</reference>
<accession>A0ABU8FKM4</accession>
<sequence length="107" mass="12803">MEKRSAALALLLENDAIMLANNKDCTTVIDRQERPVDSCDKIVWYKWNENYKENINEQYHIGYDVHRVVLWNEMKSWIHRQNGKDNFESSRALHSQTPEMVRNRESH</sequence>
<proteinExistence type="predicted"/>
<evidence type="ECO:0000256" key="1">
    <source>
        <dbReference type="SAM" id="MobiDB-lite"/>
    </source>
</evidence>
<gene>
    <name evidence="2" type="ORF">WAZ07_18470</name>
</gene>
<evidence type="ECO:0000313" key="3">
    <source>
        <dbReference type="Proteomes" id="UP001372526"/>
    </source>
</evidence>
<feature type="region of interest" description="Disordered" evidence="1">
    <location>
        <begin position="88"/>
        <end position="107"/>
    </location>
</feature>
<evidence type="ECO:0000313" key="2">
    <source>
        <dbReference type="EMBL" id="MEI4803236.1"/>
    </source>
</evidence>
<comment type="caution">
    <text evidence="2">The sequence shown here is derived from an EMBL/GenBank/DDBJ whole genome shotgun (WGS) entry which is preliminary data.</text>
</comment>
<keyword evidence="3" id="KW-1185">Reference proteome</keyword>
<dbReference type="Proteomes" id="UP001372526">
    <property type="component" value="Unassembled WGS sequence"/>
</dbReference>
<dbReference type="RefSeq" id="WP_336473612.1">
    <property type="nucleotide sequence ID" value="NZ_JBAWSX010000012.1"/>
</dbReference>